<dbReference type="SUPFAM" id="SSF54928">
    <property type="entry name" value="RNA-binding domain, RBD"/>
    <property type="match status" value="1"/>
</dbReference>
<keyword evidence="3" id="KW-0813">Transport</keyword>
<keyword evidence="5" id="KW-0677">Repeat</keyword>
<dbReference type="GO" id="GO:0003723">
    <property type="term" value="F:RNA binding"/>
    <property type="evidence" value="ECO:0007669"/>
    <property type="project" value="InterPro"/>
</dbReference>
<dbReference type="GO" id="GO:0005737">
    <property type="term" value="C:cytoplasm"/>
    <property type="evidence" value="ECO:0007669"/>
    <property type="project" value="InterPro"/>
</dbReference>
<feature type="compositionally biased region" description="Basic and acidic residues" evidence="8">
    <location>
        <begin position="90"/>
        <end position="100"/>
    </location>
</feature>
<dbReference type="PANTHER" id="PTHR10662">
    <property type="entry name" value="NUCLEAR RNA EXPORT FACTOR"/>
    <property type="match status" value="1"/>
</dbReference>
<dbReference type="Pfam" id="PF22602">
    <property type="entry name" value="NXF_NTF2"/>
    <property type="match status" value="1"/>
</dbReference>
<feature type="compositionally biased region" description="Polar residues" evidence="8">
    <location>
        <begin position="74"/>
        <end position="89"/>
    </location>
</feature>
<dbReference type="Pfam" id="PF09162">
    <property type="entry name" value="Tap-RNA_bind"/>
    <property type="match status" value="1"/>
</dbReference>
<dbReference type="Gene3D" id="3.30.70.330">
    <property type="match status" value="1"/>
</dbReference>
<comment type="similarity">
    <text evidence="2">Belongs to the NXF family.</text>
</comment>
<dbReference type="OrthoDB" id="25872at2759"/>
<evidence type="ECO:0000259" key="10">
    <source>
        <dbReference type="PROSITE" id="PS51281"/>
    </source>
</evidence>
<dbReference type="CDD" id="cd14342">
    <property type="entry name" value="UBA_TAP-C"/>
    <property type="match status" value="1"/>
</dbReference>
<dbReference type="InterPro" id="IPR018222">
    <property type="entry name" value="Nuclear_transport_factor_2_euk"/>
</dbReference>
<evidence type="ECO:0000259" key="9">
    <source>
        <dbReference type="PROSITE" id="PS50177"/>
    </source>
</evidence>
<dbReference type="Gene3D" id="3.80.10.10">
    <property type="entry name" value="Ribonuclease Inhibitor"/>
    <property type="match status" value="1"/>
</dbReference>
<evidence type="ECO:0000256" key="2">
    <source>
        <dbReference type="ARBA" id="ARBA00009285"/>
    </source>
</evidence>
<dbReference type="InParanoid" id="A0A6P6XV38"/>
<sequence>MMSRKPRPQQQQQHQQQQQYFHKNSQQPNNNRRRQYNDNQQQSYNDHDDRSNVHNRLGPRRRNIRGSGGNNYRQTSSRNNRTQNYNNKDANNRRSGDDFFKVTIPNGHKYEQAYIRQLLKENLDDMDDEIIFYNYHIGQNNCVFYVNGQDKADTLRGLSRRIKTNSGHNLIILTQRTPPPVIQMNDQYIELIKIAMSSQYDHHTNIMDLSQFTHSKHLKSQGLYIMLNRPNVLANIVRLIIDNAPNTIAINLSDNKIQILEPLKDLSSLTQLKALNLSKNNINNFEQLDHIKHLDLLELDLEGNPLINNYQSSAAYVSAIRKIFKNLKTLDKEALPTEIGFDLAVADNIPEKKGSFIPDESLKTFITGFLKEYFRMYDSDSRQQLMVAYHDSATFTHSIASNNSMYRPNDIIMKESHNLLRLRDESLWVKLVKTSNVDIVSFLNKLPVTKHHLDTFQVDIPFFSKEFINVVVNGLLQETLKTQSSFRSFCRTFFLVPHNNGFVILNEMLLISSPSIKQINEHKPLIEKETSSNKADLVMKNFDFKPSNLIVTSNLITNQSNVTFASSAPKLSNDPREEIIRKFKEETKMNRQFSIQCLEENGFNPAVAYDVFLKLKQANALPPEAFID</sequence>
<name>A0A6P6XV38_DERPT</name>
<dbReference type="RefSeq" id="XP_027197155.1">
    <property type="nucleotide sequence ID" value="XM_027341354.1"/>
</dbReference>
<dbReference type="InterPro" id="IPR002075">
    <property type="entry name" value="NTF2_dom"/>
</dbReference>
<dbReference type="Pfam" id="PF24048">
    <property type="entry name" value="LRR_NXF1-5"/>
    <property type="match status" value="1"/>
</dbReference>
<dbReference type="GO" id="GO:0016973">
    <property type="term" value="P:poly(A)+ mRNA export from nucleus"/>
    <property type="evidence" value="ECO:0007669"/>
    <property type="project" value="TreeGrafter"/>
</dbReference>
<feature type="region of interest" description="Disordered" evidence="8">
    <location>
        <begin position="1"/>
        <end position="100"/>
    </location>
</feature>
<dbReference type="SUPFAM" id="SSF54427">
    <property type="entry name" value="NTF2-like"/>
    <property type="match status" value="1"/>
</dbReference>
<dbReference type="PROSITE" id="PS50177">
    <property type="entry name" value="NTF2_DOMAIN"/>
    <property type="match status" value="1"/>
</dbReference>
<dbReference type="InterPro" id="IPR012677">
    <property type="entry name" value="Nucleotide-bd_a/b_plait_sf"/>
</dbReference>
<organism evidence="11 12">
    <name type="scientific">Dermatophagoides pteronyssinus</name>
    <name type="common">European house dust mite</name>
    <dbReference type="NCBI Taxonomy" id="6956"/>
    <lineage>
        <taxon>Eukaryota</taxon>
        <taxon>Metazoa</taxon>
        <taxon>Ecdysozoa</taxon>
        <taxon>Arthropoda</taxon>
        <taxon>Chelicerata</taxon>
        <taxon>Arachnida</taxon>
        <taxon>Acari</taxon>
        <taxon>Acariformes</taxon>
        <taxon>Sarcoptiformes</taxon>
        <taxon>Astigmata</taxon>
        <taxon>Psoroptidia</taxon>
        <taxon>Analgoidea</taxon>
        <taxon>Pyroglyphidae</taxon>
        <taxon>Dermatophagoidinae</taxon>
        <taxon>Dermatophagoides</taxon>
    </lineage>
</organism>
<dbReference type="InterPro" id="IPR001611">
    <property type="entry name" value="Leu-rich_rpt"/>
</dbReference>
<dbReference type="InterPro" id="IPR015245">
    <property type="entry name" value="Tap_RNA-bd"/>
</dbReference>
<dbReference type="PROSITE" id="PS51450">
    <property type="entry name" value="LRR"/>
    <property type="match status" value="1"/>
</dbReference>
<dbReference type="PROSITE" id="PS51281">
    <property type="entry name" value="TAP_C"/>
    <property type="match status" value="1"/>
</dbReference>
<accession>A0A6P6XV38</accession>
<comment type="subcellular location">
    <subcellularLocation>
        <location evidence="1">Nucleus</location>
        <location evidence="1">Nucleoplasm</location>
    </subcellularLocation>
</comment>
<evidence type="ECO:0000256" key="8">
    <source>
        <dbReference type="SAM" id="MobiDB-lite"/>
    </source>
</evidence>
<dbReference type="InterPro" id="IPR009060">
    <property type="entry name" value="UBA-like_sf"/>
</dbReference>
<dbReference type="SUPFAM" id="SSF46934">
    <property type="entry name" value="UBA-like"/>
    <property type="match status" value="1"/>
</dbReference>
<feature type="domain" description="TAP-C" evidence="10">
    <location>
        <begin position="574"/>
        <end position="628"/>
    </location>
</feature>
<evidence type="ECO:0000256" key="5">
    <source>
        <dbReference type="ARBA" id="ARBA00022737"/>
    </source>
</evidence>
<dbReference type="PANTHER" id="PTHR10662:SF22">
    <property type="entry name" value="NUCLEAR RNA EXPORT FACTOR 1"/>
    <property type="match status" value="1"/>
</dbReference>
<dbReference type="InterPro" id="IPR030217">
    <property type="entry name" value="NXF_fam"/>
</dbReference>
<feature type="domain" description="NTF2" evidence="9">
    <location>
        <begin position="365"/>
        <end position="511"/>
    </location>
</feature>
<reference evidence="12" key="1">
    <citation type="submission" date="2025-08" db="UniProtKB">
        <authorList>
            <consortium name="RefSeq"/>
        </authorList>
    </citation>
    <scope>IDENTIFICATION</scope>
    <source>
        <strain evidence="12">Airmid</strain>
    </source>
</reference>
<protein>
    <submittedName>
        <fullName evidence="12">Nuclear RNA export factor 1-like</fullName>
    </submittedName>
</protein>
<dbReference type="AlphaFoldDB" id="A0A6P6XV38"/>
<evidence type="ECO:0000313" key="11">
    <source>
        <dbReference type="Proteomes" id="UP000515146"/>
    </source>
</evidence>
<keyword evidence="7" id="KW-0539">Nucleus</keyword>
<feature type="compositionally biased region" description="Low complexity" evidence="8">
    <location>
        <begin position="9"/>
        <end position="30"/>
    </location>
</feature>
<keyword evidence="4" id="KW-0433">Leucine-rich repeat</keyword>
<dbReference type="InterPro" id="IPR035979">
    <property type="entry name" value="RBD_domain_sf"/>
</dbReference>
<evidence type="ECO:0000256" key="6">
    <source>
        <dbReference type="ARBA" id="ARBA00022816"/>
    </source>
</evidence>
<dbReference type="InterPro" id="IPR057125">
    <property type="entry name" value="NXF1/2/3/5-like_LRR"/>
</dbReference>
<evidence type="ECO:0000256" key="7">
    <source>
        <dbReference type="ARBA" id="ARBA00023242"/>
    </source>
</evidence>
<dbReference type="Pfam" id="PF03943">
    <property type="entry name" value="TAP_C"/>
    <property type="match status" value="1"/>
</dbReference>
<proteinExistence type="inferred from homology"/>
<dbReference type="OMA" id="YGGHEAW"/>
<evidence type="ECO:0000256" key="4">
    <source>
        <dbReference type="ARBA" id="ARBA00022614"/>
    </source>
</evidence>
<dbReference type="InterPro" id="IPR032710">
    <property type="entry name" value="NTF2-like_dom_sf"/>
</dbReference>
<dbReference type="GO" id="GO:0005654">
    <property type="term" value="C:nucleoplasm"/>
    <property type="evidence" value="ECO:0007669"/>
    <property type="project" value="UniProtKB-SubCell"/>
</dbReference>
<dbReference type="SMART" id="SM00804">
    <property type="entry name" value="TAP_C"/>
    <property type="match status" value="1"/>
</dbReference>
<dbReference type="InterPro" id="IPR032675">
    <property type="entry name" value="LRR_dom_sf"/>
</dbReference>
<gene>
    <name evidence="12" type="primary">LOC113791563</name>
</gene>
<dbReference type="FunCoup" id="A0A6P6XV38">
    <property type="interactions" value="807"/>
</dbReference>
<evidence type="ECO:0000313" key="12">
    <source>
        <dbReference type="RefSeq" id="XP_027197155.1"/>
    </source>
</evidence>
<dbReference type="InterPro" id="IPR005637">
    <property type="entry name" value="TAP_C_dom"/>
</dbReference>
<keyword evidence="11" id="KW-1185">Reference proteome</keyword>
<dbReference type="SUPFAM" id="SSF52058">
    <property type="entry name" value="L domain-like"/>
    <property type="match status" value="1"/>
</dbReference>
<dbReference type="Gene3D" id="1.10.8.10">
    <property type="entry name" value="DNA helicase RuvA subunit, C-terminal domain"/>
    <property type="match status" value="1"/>
</dbReference>
<keyword evidence="6" id="KW-0509">mRNA transport</keyword>
<evidence type="ECO:0000256" key="3">
    <source>
        <dbReference type="ARBA" id="ARBA00022448"/>
    </source>
</evidence>
<dbReference type="KEGG" id="dpte:113791563"/>
<dbReference type="Proteomes" id="UP000515146">
    <property type="component" value="Unplaced"/>
</dbReference>
<evidence type="ECO:0000256" key="1">
    <source>
        <dbReference type="ARBA" id="ARBA00004642"/>
    </source>
</evidence>
<dbReference type="Gene3D" id="3.10.450.50">
    <property type="match status" value="1"/>
</dbReference>